<feature type="transmembrane region" description="Helical" evidence="12">
    <location>
        <begin position="91"/>
        <end position="112"/>
    </location>
</feature>
<keyword evidence="6 12" id="KW-0735">Signal-anchor</keyword>
<keyword evidence="10" id="KW-0325">Glycoprotein</keyword>
<keyword evidence="11 12" id="KW-0961">Cell wall biogenesis/degradation</keyword>
<dbReference type="EC" id="2.4.-.-" evidence="12"/>
<keyword evidence="5 12" id="KW-0812">Transmembrane</keyword>
<dbReference type="EMBL" id="LEKV01005179">
    <property type="protein sequence ID" value="KVH89668.1"/>
    <property type="molecule type" value="Genomic_DNA"/>
</dbReference>
<evidence type="ECO:0000256" key="2">
    <source>
        <dbReference type="ARBA" id="ARBA00007706"/>
    </source>
</evidence>
<dbReference type="SUPFAM" id="SSF53448">
    <property type="entry name" value="Nucleotide-diphospho-sugar transferases"/>
    <property type="match status" value="1"/>
</dbReference>
<comment type="similarity">
    <text evidence="2 12">Belongs to the glycosyltransferase 43 family.</text>
</comment>
<evidence type="ECO:0000313" key="14">
    <source>
        <dbReference type="Proteomes" id="UP000243975"/>
    </source>
</evidence>
<evidence type="ECO:0000256" key="4">
    <source>
        <dbReference type="ARBA" id="ARBA00022679"/>
    </source>
</evidence>
<dbReference type="PANTHER" id="PTHR10896">
    <property type="entry name" value="GALACTOSYLGALACTOSYLXYLOSYLPROTEIN 3-BETA-GLUCURONOSYLTRANSFERASE BETA-1,3-GLUCURONYLTRANSFERASE"/>
    <property type="match status" value="1"/>
</dbReference>
<dbReference type="OrthoDB" id="675023at2759"/>
<dbReference type="InterPro" id="IPR005027">
    <property type="entry name" value="Glyco_trans_43"/>
</dbReference>
<dbReference type="InterPro" id="IPR029044">
    <property type="entry name" value="Nucleotide-diphossugar_trans"/>
</dbReference>
<dbReference type="Gramene" id="KVH89668">
    <property type="protein sequence ID" value="KVH89668"/>
    <property type="gene ID" value="Ccrd_008336"/>
</dbReference>
<proteinExistence type="inferred from homology"/>
<name>A0A103XF83_CYNCS</name>
<dbReference type="CDD" id="cd00218">
    <property type="entry name" value="GlcAT-I"/>
    <property type="match status" value="1"/>
</dbReference>
<evidence type="ECO:0000256" key="7">
    <source>
        <dbReference type="ARBA" id="ARBA00022989"/>
    </source>
</evidence>
<dbReference type="STRING" id="59895.A0A103XF83"/>
<evidence type="ECO:0000256" key="3">
    <source>
        <dbReference type="ARBA" id="ARBA00022676"/>
    </source>
</evidence>
<dbReference type="GO" id="GO:0009834">
    <property type="term" value="P:plant-type secondary cell wall biogenesis"/>
    <property type="evidence" value="ECO:0007669"/>
    <property type="project" value="TreeGrafter"/>
</dbReference>
<dbReference type="GO" id="GO:0015018">
    <property type="term" value="F:galactosylgalactosylxylosylprotein 3-beta-glucuronosyltransferase activity"/>
    <property type="evidence" value="ECO:0007669"/>
    <property type="project" value="InterPro"/>
</dbReference>
<evidence type="ECO:0000256" key="10">
    <source>
        <dbReference type="ARBA" id="ARBA00023180"/>
    </source>
</evidence>
<dbReference type="OMA" id="HDCSRVM"/>
<dbReference type="Gene3D" id="3.90.550.10">
    <property type="entry name" value="Spore Coat Polysaccharide Biosynthesis Protein SpsA, Chain A"/>
    <property type="match status" value="1"/>
</dbReference>
<dbReference type="GO" id="GO:0010417">
    <property type="term" value="P:glucuronoxylan biosynthetic process"/>
    <property type="evidence" value="ECO:0007669"/>
    <property type="project" value="TreeGrafter"/>
</dbReference>
<evidence type="ECO:0000256" key="12">
    <source>
        <dbReference type="RuleBase" id="RU363127"/>
    </source>
</evidence>
<dbReference type="GO" id="GO:0000139">
    <property type="term" value="C:Golgi membrane"/>
    <property type="evidence" value="ECO:0007669"/>
    <property type="project" value="UniProtKB-SubCell"/>
</dbReference>
<gene>
    <name evidence="13" type="ORF">Ccrd_008336</name>
</gene>
<evidence type="ECO:0000313" key="13">
    <source>
        <dbReference type="EMBL" id="KVH89668.1"/>
    </source>
</evidence>
<evidence type="ECO:0000256" key="6">
    <source>
        <dbReference type="ARBA" id="ARBA00022968"/>
    </source>
</evidence>
<dbReference type="PANTHER" id="PTHR10896:SF20">
    <property type="entry name" value="BETA-1,4-XYLOSYLTRANSFERASE IRX9L-RELATED"/>
    <property type="match status" value="1"/>
</dbReference>
<dbReference type="FunFam" id="3.90.550.10:FF:000064">
    <property type="entry name" value="Glycosyltransferases"/>
    <property type="match status" value="1"/>
</dbReference>
<keyword evidence="14" id="KW-1185">Reference proteome</keyword>
<organism evidence="13 14">
    <name type="scientific">Cynara cardunculus var. scolymus</name>
    <name type="common">Globe artichoke</name>
    <name type="synonym">Cynara scolymus</name>
    <dbReference type="NCBI Taxonomy" id="59895"/>
    <lineage>
        <taxon>Eukaryota</taxon>
        <taxon>Viridiplantae</taxon>
        <taxon>Streptophyta</taxon>
        <taxon>Embryophyta</taxon>
        <taxon>Tracheophyta</taxon>
        <taxon>Spermatophyta</taxon>
        <taxon>Magnoliopsida</taxon>
        <taxon>eudicotyledons</taxon>
        <taxon>Gunneridae</taxon>
        <taxon>Pentapetalae</taxon>
        <taxon>asterids</taxon>
        <taxon>campanulids</taxon>
        <taxon>Asterales</taxon>
        <taxon>Asteraceae</taxon>
        <taxon>Carduoideae</taxon>
        <taxon>Cardueae</taxon>
        <taxon>Carduinae</taxon>
        <taxon>Cynara</taxon>
    </lineage>
</organism>
<keyword evidence="7 12" id="KW-1133">Transmembrane helix</keyword>
<keyword evidence="3" id="KW-0328">Glycosyltransferase</keyword>
<dbReference type="GO" id="GO:0071555">
    <property type="term" value="P:cell wall organization"/>
    <property type="evidence" value="ECO:0007669"/>
    <property type="project" value="UniProtKB-KW"/>
</dbReference>
<evidence type="ECO:0000256" key="5">
    <source>
        <dbReference type="ARBA" id="ARBA00022692"/>
    </source>
</evidence>
<keyword evidence="8 12" id="KW-0333">Golgi apparatus</keyword>
<comment type="subcellular location">
    <subcellularLocation>
        <location evidence="1 12">Golgi apparatus membrane</location>
        <topology evidence="1 12">Single-pass type II membrane protein</topology>
    </subcellularLocation>
</comment>
<dbReference type="Pfam" id="PF03360">
    <property type="entry name" value="Glyco_transf_43"/>
    <property type="match status" value="1"/>
</dbReference>
<keyword evidence="4 12" id="KW-0808">Transferase</keyword>
<protein>
    <recommendedName>
        <fullName evidence="12">Glycosyltransferases</fullName>
        <ecNumber evidence="12">2.4.-.-</ecNumber>
    </recommendedName>
</protein>
<accession>A0A103XF83</accession>
<comment type="function">
    <text evidence="12">Involved in the synthesis of glucuronoxylan hemicellulose in secondary cell walls.</text>
</comment>
<evidence type="ECO:0000256" key="8">
    <source>
        <dbReference type="ARBA" id="ARBA00023034"/>
    </source>
</evidence>
<keyword evidence="9 12" id="KW-0472">Membrane</keyword>
<dbReference type="GO" id="GO:0042285">
    <property type="term" value="F:xylosyltransferase activity"/>
    <property type="evidence" value="ECO:0007669"/>
    <property type="project" value="TreeGrafter"/>
</dbReference>
<evidence type="ECO:0000256" key="9">
    <source>
        <dbReference type="ARBA" id="ARBA00023136"/>
    </source>
</evidence>
<sequence length="444" mass="50410">MTTIRRTLSPVPRPGTVLGGEACSVASPLSKCSSCNQDYTPTSGSVPNSSFASTEYALYRFQSLVLNLFPKRTSRPLEKQKPKGNLWRRSLFHFIVCFLVGVFVGFTPIVSIRTSTNLMSRNQAFSFEQFGKVQLNDVSHMKVVETVVASNVSSDLEGQMGQAKQENETSNSIVLVLPQIHGPEMGIGKFLIIVTPTYPRMFQAYYLNRLAHTLKLVQPPLLWIVVEMTSQSGHTSELLRRSGVMYRHLVCTKNTTEIKDSRVHQRNVALLHIETHRLDGIIYFADDTNIYSTELFDHMRQIRRFGTWPVAKLKKNTRVATFVGPICNGTQVIGWHTNNVMRRFHRFHADLSGFAFNSTILWDPKKWHRPTIEPIRQLDTLKDGFQISSFLEQVVEDETEMEGIPKDCSKVLVWHLPMDSSSAHPQEWSFKVNLDAILPLSLSI</sequence>
<reference evidence="13 14" key="1">
    <citation type="journal article" date="2016" name="Sci. Rep.">
        <title>The genome sequence of the outbreeding globe artichoke constructed de novo incorporating a phase-aware low-pass sequencing strategy of F1 progeny.</title>
        <authorList>
            <person name="Scaglione D."/>
            <person name="Reyes-Chin-Wo S."/>
            <person name="Acquadro A."/>
            <person name="Froenicke L."/>
            <person name="Portis E."/>
            <person name="Beitel C."/>
            <person name="Tirone M."/>
            <person name="Mauro R."/>
            <person name="Lo Monaco A."/>
            <person name="Mauromicale G."/>
            <person name="Faccioli P."/>
            <person name="Cattivelli L."/>
            <person name="Rieseberg L."/>
            <person name="Michelmore R."/>
            <person name="Lanteri S."/>
        </authorList>
    </citation>
    <scope>NUCLEOTIDE SEQUENCE [LARGE SCALE GENOMIC DNA]</scope>
    <source>
        <strain evidence="13">2C</strain>
    </source>
</reference>
<dbReference type="Proteomes" id="UP000243975">
    <property type="component" value="Unassembled WGS sequence"/>
</dbReference>
<comment type="caution">
    <text evidence="13">The sequence shown here is derived from an EMBL/GenBank/DDBJ whole genome shotgun (WGS) entry which is preliminary data.</text>
</comment>
<evidence type="ECO:0000256" key="1">
    <source>
        <dbReference type="ARBA" id="ARBA00004323"/>
    </source>
</evidence>
<evidence type="ECO:0000256" key="11">
    <source>
        <dbReference type="ARBA" id="ARBA00023316"/>
    </source>
</evidence>
<dbReference type="AlphaFoldDB" id="A0A103XF83"/>